<dbReference type="InterPro" id="IPR000595">
    <property type="entry name" value="cNMP-bd_dom"/>
</dbReference>
<feature type="domain" description="HTH crp-type" evidence="5">
    <location>
        <begin position="143"/>
        <end position="214"/>
    </location>
</feature>
<accession>A0A512RSF7</accession>
<dbReference type="AlphaFoldDB" id="A0A512RSF7"/>
<dbReference type="GO" id="GO:0003700">
    <property type="term" value="F:DNA-binding transcription factor activity"/>
    <property type="evidence" value="ECO:0007669"/>
    <property type="project" value="TreeGrafter"/>
</dbReference>
<name>A0A512RSF7_9BACT</name>
<protein>
    <submittedName>
        <fullName evidence="6">Crp/Fnr family transcriptional regulator</fullName>
    </submittedName>
</protein>
<gene>
    <name evidence="6" type="ORF">CCY01nite_48740</name>
</gene>
<comment type="caution">
    <text evidence="6">The sequence shown here is derived from an EMBL/GenBank/DDBJ whole genome shotgun (WGS) entry which is preliminary data.</text>
</comment>
<proteinExistence type="predicted"/>
<evidence type="ECO:0000313" key="7">
    <source>
        <dbReference type="Proteomes" id="UP000321436"/>
    </source>
</evidence>
<dbReference type="InterPro" id="IPR018490">
    <property type="entry name" value="cNMP-bd_dom_sf"/>
</dbReference>
<dbReference type="EMBL" id="BKAU01000007">
    <property type="protein sequence ID" value="GEP98614.1"/>
    <property type="molecule type" value="Genomic_DNA"/>
</dbReference>
<dbReference type="PROSITE" id="PS50042">
    <property type="entry name" value="CNMP_BINDING_3"/>
    <property type="match status" value="1"/>
</dbReference>
<dbReference type="Pfam" id="PF13545">
    <property type="entry name" value="HTH_Crp_2"/>
    <property type="match status" value="1"/>
</dbReference>
<dbReference type="SMART" id="SM00419">
    <property type="entry name" value="HTH_CRP"/>
    <property type="match status" value="1"/>
</dbReference>
<keyword evidence="7" id="KW-1185">Reference proteome</keyword>
<dbReference type="Pfam" id="PF00027">
    <property type="entry name" value="cNMP_binding"/>
    <property type="match status" value="1"/>
</dbReference>
<reference evidence="6 7" key="1">
    <citation type="submission" date="2019-07" db="EMBL/GenBank/DDBJ databases">
        <title>Whole genome shotgun sequence of Chitinophaga cymbidii NBRC 109752.</title>
        <authorList>
            <person name="Hosoyama A."/>
            <person name="Uohara A."/>
            <person name="Ohji S."/>
            <person name="Ichikawa N."/>
        </authorList>
    </citation>
    <scope>NUCLEOTIDE SEQUENCE [LARGE SCALE GENOMIC DNA]</scope>
    <source>
        <strain evidence="6 7">NBRC 109752</strain>
    </source>
</reference>
<dbReference type="GO" id="GO:0003677">
    <property type="term" value="F:DNA binding"/>
    <property type="evidence" value="ECO:0007669"/>
    <property type="project" value="UniProtKB-KW"/>
</dbReference>
<dbReference type="OrthoDB" id="9127033at2"/>
<dbReference type="CDD" id="cd00038">
    <property type="entry name" value="CAP_ED"/>
    <property type="match status" value="1"/>
</dbReference>
<dbReference type="SUPFAM" id="SSF46785">
    <property type="entry name" value="Winged helix' DNA-binding domain"/>
    <property type="match status" value="1"/>
</dbReference>
<dbReference type="Proteomes" id="UP000321436">
    <property type="component" value="Unassembled WGS sequence"/>
</dbReference>
<organism evidence="6 7">
    <name type="scientific">Chitinophaga cymbidii</name>
    <dbReference type="NCBI Taxonomy" id="1096750"/>
    <lineage>
        <taxon>Bacteria</taxon>
        <taxon>Pseudomonadati</taxon>
        <taxon>Bacteroidota</taxon>
        <taxon>Chitinophagia</taxon>
        <taxon>Chitinophagales</taxon>
        <taxon>Chitinophagaceae</taxon>
        <taxon>Chitinophaga</taxon>
    </lineage>
</organism>
<dbReference type="InterPro" id="IPR014710">
    <property type="entry name" value="RmlC-like_jellyroll"/>
</dbReference>
<dbReference type="InterPro" id="IPR050397">
    <property type="entry name" value="Env_Response_Regulators"/>
</dbReference>
<evidence type="ECO:0000259" key="4">
    <source>
        <dbReference type="PROSITE" id="PS50042"/>
    </source>
</evidence>
<dbReference type="Gene3D" id="1.10.10.10">
    <property type="entry name" value="Winged helix-like DNA-binding domain superfamily/Winged helix DNA-binding domain"/>
    <property type="match status" value="1"/>
</dbReference>
<dbReference type="Gene3D" id="2.60.120.10">
    <property type="entry name" value="Jelly Rolls"/>
    <property type="match status" value="1"/>
</dbReference>
<evidence type="ECO:0000256" key="1">
    <source>
        <dbReference type="ARBA" id="ARBA00023015"/>
    </source>
</evidence>
<evidence type="ECO:0000259" key="5">
    <source>
        <dbReference type="PROSITE" id="PS51063"/>
    </source>
</evidence>
<dbReference type="SMART" id="SM00100">
    <property type="entry name" value="cNMP"/>
    <property type="match status" value="1"/>
</dbReference>
<keyword evidence="2" id="KW-0238">DNA-binding</keyword>
<dbReference type="PANTHER" id="PTHR24567">
    <property type="entry name" value="CRP FAMILY TRANSCRIPTIONAL REGULATORY PROTEIN"/>
    <property type="match status" value="1"/>
</dbReference>
<feature type="domain" description="Cyclic nucleotide-binding" evidence="4">
    <location>
        <begin position="30"/>
        <end position="129"/>
    </location>
</feature>
<sequence length="223" mass="25237">MTHHPNCFLCRHSLPAWSGAIETNAELIRFKKGQVLFREGDPAMGFFFIHEGKVKVHKQWGDEKDLIIKIAAEGNVLGHRGIGVNQCYPVTATALEAGSACFITTAFFRTTLQVNSELSYQMMMLYAHELQAAEHSMRNMAHMDVKGRIAEALLKLQEIFGLDEAGHINSSMTKQEIASYAGTTYETLFKVLNEWAQDKVLEVSGKHIRIRKEKQLRAYIRHS</sequence>
<keyword evidence="1" id="KW-0805">Transcription regulation</keyword>
<evidence type="ECO:0000313" key="6">
    <source>
        <dbReference type="EMBL" id="GEP98614.1"/>
    </source>
</evidence>
<evidence type="ECO:0000256" key="3">
    <source>
        <dbReference type="ARBA" id="ARBA00023163"/>
    </source>
</evidence>
<keyword evidence="3" id="KW-0804">Transcription</keyword>
<dbReference type="InterPro" id="IPR036388">
    <property type="entry name" value="WH-like_DNA-bd_sf"/>
</dbReference>
<dbReference type="InterPro" id="IPR012318">
    <property type="entry name" value="HTH_CRP"/>
</dbReference>
<dbReference type="RefSeq" id="WP_146867233.1">
    <property type="nucleotide sequence ID" value="NZ_BKAU01000007.1"/>
</dbReference>
<dbReference type="PANTHER" id="PTHR24567:SF28">
    <property type="entry name" value="LISTERIOLYSIN REGULATORY PROTEIN"/>
    <property type="match status" value="1"/>
</dbReference>
<dbReference type="PROSITE" id="PS51063">
    <property type="entry name" value="HTH_CRP_2"/>
    <property type="match status" value="1"/>
</dbReference>
<dbReference type="InterPro" id="IPR036390">
    <property type="entry name" value="WH_DNA-bd_sf"/>
</dbReference>
<dbReference type="SUPFAM" id="SSF51206">
    <property type="entry name" value="cAMP-binding domain-like"/>
    <property type="match status" value="1"/>
</dbReference>
<evidence type="ECO:0000256" key="2">
    <source>
        <dbReference type="ARBA" id="ARBA00023125"/>
    </source>
</evidence>
<dbReference type="GO" id="GO:0005829">
    <property type="term" value="C:cytosol"/>
    <property type="evidence" value="ECO:0007669"/>
    <property type="project" value="TreeGrafter"/>
</dbReference>